<dbReference type="PANTHER" id="PTHR30632:SF0">
    <property type="entry name" value="SULFATE-BINDING PROTEIN"/>
    <property type="match status" value="1"/>
</dbReference>
<reference evidence="7 8" key="1">
    <citation type="submission" date="2014-02" db="EMBL/GenBank/DDBJ databases">
        <title>Draft genome sequence of Lysinibacillus massiliensis CCUG 49529.</title>
        <authorList>
            <person name="Zhang F."/>
            <person name="Wang G."/>
            <person name="Zhang L."/>
        </authorList>
    </citation>
    <scope>NUCLEOTIDE SEQUENCE [LARGE SCALE GENOMIC DNA]</scope>
    <source>
        <strain evidence="7 8">CCUG 49529</strain>
    </source>
</reference>
<dbReference type="Gene3D" id="3.40.190.10">
    <property type="entry name" value="Periplasmic binding protein-like II"/>
    <property type="match status" value="2"/>
</dbReference>
<dbReference type="GO" id="GO:0046872">
    <property type="term" value="F:metal ion binding"/>
    <property type="evidence" value="ECO:0007669"/>
    <property type="project" value="UniProtKB-KW"/>
</dbReference>
<keyword evidence="3 5" id="KW-0479">Metal-binding</keyword>
<protein>
    <recommendedName>
        <fullName evidence="9">Molybdenum ABC transporter substrate-binding protein</fullName>
    </recommendedName>
</protein>
<dbReference type="EMBL" id="JPVQ01000060">
    <property type="protein sequence ID" value="KGR88631.1"/>
    <property type="molecule type" value="Genomic_DNA"/>
</dbReference>
<keyword evidence="4 6" id="KW-0732">Signal</keyword>
<dbReference type="InterPro" id="IPR050682">
    <property type="entry name" value="ModA/WtpA"/>
</dbReference>
<name>A0A0A3IV79_9BACL</name>
<feature type="signal peptide" evidence="6">
    <location>
        <begin position="1"/>
        <end position="17"/>
    </location>
</feature>
<feature type="binding site" evidence="5">
    <location>
        <position position="194"/>
    </location>
    <ligand>
        <name>molybdate</name>
        <dbReference type="ChEBI" id="CHEBI:36264"/>
    </ligand>
</feature>
<feature type="chain" id="PRO_5039352564" description="Molybdenum ABC transporter substrate-binding protein" evidence="6">
    <location>
        <begin position="18"/>
        <end position="258"/>
    </location>
</feature>
<dbReference type="eggNOG" id="COG0725">
    <property type="taxonomic scope" value="Bacteria"/>
</dbReference>
<evidence type="ECO:0008006" key="9">
    <source>
        <dbReference type="Google" id="ProtNLM"/>
    </source>
</evidence>
<dbReference type="GO" id="GO:0015689">
    <property type="term" value="P:molybdate ion transport"/>
    <property type="evidence" value="ECO:0007669"/>
    <property type="project" value="InterPro"/>
</dbReference>
<sequence length="258" mass="28830">MLKFVLFILLLSFVLSGCSTSPTNSNSDKKVILVSAASSLKDVLEEIVVDFQTKHKEIEVKFNFAASGTLKQQIEQGAPVDIFISASVDKFEELKDQSYIEDQIQLVSNELVLITSTNNQNVNQIQEIRNIKGNGFEKISIGTPSIVPAGAYAEQALTNLGIFDDIREKIVYAKDVRQVLTYVETENVQAGFVYKTDAIISEKVKVIGNVDSEYHDPINYPAGLLKDSKYPEESKLFLQYLNSEPVNSIWIKYGFSKN</sequence>
<dbReference type="SUPFAM" id="SSF53850">
    <property type="entry name" value="Periplasmic binding protein-like II"/>
    <property type="match status" value="1"/>
</dbReference>
<dbReference type="InterPro" id="IPR005950">
    <property type="entry name" value="ModA"/>
</dbReference>
<evidence type="ECO:0000256" key="5">
    <source>
        <dbReference type="PIRSR" id="PIRSR004846-1"/>
    </source>
</evidence>
<dbReference type="Proteomes" id="UP000030595">
    <property type="component" value="Unassembled WGS sequence"/>
</dbReference>
<evidence type="ECO:0000313" key="8">
    <source>
        <dbReference type="Proteomes" id="UP000030595"/>
    </source>
</evidence>
<gene>
    <name evidence="7" type="ORF">CD30_18150</name>
</gene>
<dbReference type="GO" id="GO:0030973">
    <property type="term" value="F:molybdate ion binding"/>
    <property type="evidence" value="ECO:0007669"/>
    <property type="project" value="TreeGrafter"/>
</dbReference>
<dbReference type="NCBIfam" id="TIGR01256">
    <property type="entry name" value="modA"/>
    <property type="match status" value="1"/>
</dbReference>
<accession>A0A0A3IV79</accession>
<dbReference type="PIRSF" id="PIRSF004846">
    <property type="entry name" value="ModA"/>
    <property type="match status" value="1"/>
</dbReference>
<evidence type="ECO:0000256" key="4">
    <source>
        <dbReference type="ARBA" id="ARBA00022729"/>
    </source>
</evidence>
<dbReference type="PROSITE" id="PS51257">
    <property type="entry name" value="PROKAR_LIPOPROTEIN"/>
    <property type="match status" value="1"/>
</dbReference>
<comment type="caution">
    <text evidence="7">The sequence shown here is derived from an EMBL/GenBank/DDBJ whole genome shotgun (WGS) entry which is preliminary data.</text>
</comment>
<comment type="similarity">
    <text evidence="1">Belongs to the bacterial solute-binding protein ModA family.</text>
</comment>
<feature type="binding site" evidence="5">
    <location>
        <position position="149"/>
    </location>
    <ligand>
        <name>molybdate</name>
        <dbReference type="ChEBI" id="CHEBI:36264"/>
    </ligand>
</feature>
<keyword evidence="8" id="KW-1185">Reference proteome</keyword>
<dbReference type="AlphaFoldDB" id="A0A0A3IV79"/>
<evidence type="ECO:0000256" key="6">
    <source>
        <dbReference type="SAM" id="SignalP"/>
    </source>
</evidence>
<evidence type="ECO:0000256" key="2">
    <source>
        <dbReference type="ARBA" id="ARBA00022505"/>
    </source>
</evidence>
<keyword evidence="2 5" id="KW-0500">Molybdenum</keyword>
<evidence type="ECO:0000313" key="7">
    <source>
        <dbReference type="EMBL" id="KGR88631.1"/>
    </source>
</evidence>
<dbReference type="PANTHER" id="PTHR30632">
    <property type="entry name" value="MOLYBDATE-BINDING PERIPLASMIC PROTEIN"/>
    <property type="match status" value="1"/>
</dbReference>
<dbReference type="FunFam" id="3.40.190.10:FF:000035">
    <property type="entry name" value="Molybdate ABC transporter substrate-binding protein"/>
    <property type="match status" value="1"/>
</dbReference>
<dbReference type="Pfam" id="PF13531">
    <property type="entry name" value="SBP_bac_11"/>
    <property type="match status" value="1"/>
</dbReference>
<organism evidence="7 8">
    <name type="scientific">Ureibacillus massiliensis 4400831 = CIP 108448 = CCUG 49529</name>
    <dbReference type="NCBI Taxonomy" id="1211035"/>
    <lineage>
        <taxon>Bacteria</taxon>
        <taxon>Bacillati</taxon>
        <taxon>Bacillota</taxon>
        <taxon>Bacilli</taxon>
        <taxon>Bacillales</taxon>
        <taxon>Caryophanaceae</taxon>
        <taxon>Ureibacillus</taxon>
    </lineage>
</organism>
<evidence type="ECO:0000256" key="1">
    <source>
        <dbReference type="ARBA" id="ARBA00009175"/>
    </source>
</evidence>
<feature type="binding site" evidence="5">
    <location>
        <position position="67"/>
    </location>
    <ligand>
        <name>molybdate</name>
        <dbReference type="ChEBI" id="CHEBI:36264"/>
    </ligand>
</feature>
<feature type="binding site" evidence="5">
    <location>
        <position position="176"/>
    </location>
    <ligand>
        <name>molybdate</name>
        <dbReference type="ChEBI" id="CHEBI:36264"/>
    </ligand>
</feature>
<proteinExistence type="inferred from homology"/>
<dbReference type="GO" id="GO:1901359">
    <property type="term" value="F:tungstate binding"/>
    <property type="evidence" value="ECO:0007669"/>
    <property type="project" value="UniProtKB-ARBA"/>
</dbReference>
<evidence type="ECO:0000256" key="3">
    <source>
        <dbReference type="ARBA" id="ARBA00022723"/>
    </source>
</evidence>
<feature type="binding site" evidence="5">
    <location>
        <position position="39"/>
    </location>
    <ligand>
        <name>molybdate</name>
        <dbReference type="ChEBI" id="CHEBI:36264"/>
    </ligand>
</feature>